<evidence type="ECO:0000313" key="2">
    <source>
        <dbReference type="Proteomes" id="UP000300879"/>
    </source>
</evidence>
<name>A0A4P8XMU8_9BACL</name>
<accession>A0A4P8XMU8</accession>
<keyword evidence="2" id="KW-1185">Reference proteome</keyword>
<organism evidence="1 2">
    <name type="scientific">Paenibacillus algicola</name>
    <dbReference type="NCBI Taxonomy" id="2565926"/>
    <lineage>
        <taxon>Bacteria</taxon>
        <taxon>Bacillati</taxon>
        <taxon>Bacillota</taxon>
        <taxon>Bacilli</taxon>
        <taxon>Bacillales</taxon>
        <taxon>Paenibacillaceae</taxon>
        <taxon>Paenibacillus</taxon>
    </lineage>
</organism>
<reference evidence="1 2" key="1">
    <citation type="submission" date="2019-05" db="EMBL/GenBank/DDBJ databases">
        <authorList>
            <person name="Chen C."/>
        </authorList>
    </citation>
    <scope>NUCLEOTIDE SEQUENCE [LARGE SCALE GENOMIC DNA]</scope>
    <source>
        <strain evidence="1 2">HB172198</strain>
    </source>
</reference>
<dbReference type="KEGG" id="palo:E6C60_3052"/>
<evidence type="ECO:0000313" key="1">
    <source>
        <dbReference type="EMBL" id="QCT03763.1"/>
    </source>
</evidence>
<gene>
    <name evidence="1" type="ORF">E6C60_3052</name>
</gene>
<sequence>MTIKIHVRTDKAAGSLEITEASEASQHKVLRGFFNLMGQHEDIQIPEIEIKGSAPGKLEQHETILPLEDLPVKPEKSFLSGVVRDVFQKPEIMKPEFINSARTLSSTIGERLGTIQEEEQGKPEWYKTGIKYKEGVPHYRLRYWCKNSSCKDKSNDYIKEDQTTVSCRKCGQKLKVRKANGDHLERDEWGNFFIADQMDV</sequence>
<dbReference type="EMBL" id="CP040396">
    <property type="protein sequence ID" value="QCT03763.1"/>
    <property type="molecule type" value="Genomic_DNA"/>
</dbReference>
<dbReference type="Proteomes" id="UP000300879">
    <property type="component" value="Chromosome"/>
</dbReference>
<protein>
    <submittedName>
        <fullName evidence="1">Phage protein</fullName>
    </submittedName>
</protein>
<dbReference type="AlphaFoldDB" id="A0A4P8XMU8"/>
<proteinExistence type="predicted"/>